<dbReference type="InterPro" id="IPR019546">
    <property type="entry name" value="TAT_signal_bac_arc"/>
</dbReference>
<dbReference type="RefSeq" id="WP_368390778.1">
    <property type="nucleotide sequence ID" value="NZ_JBFRYC010000001.1"/>
</dbReference>
<evidence type="ECO:0000256" key="1">
    <source>
        <dbReference type="ARBA" id="ARBA00022729"/>
    </source>
</evidence>
<protein>
    <submittedName>
        <fullName evidence="2">PotD/PotF family extracellular solute-binding protein</fullName>
    </submittedName>
</protein>
<dbReference type="Pfam" id="PF13416">
    <property type="entry name" value="SBP_bac_8"/>
    <property type="match status" value="1"/>
</dbReference>
<evidence type="ECO:0000313" key="3">
    <source>
        <dbReference type="Proteomes" id="UP001557465"/>
    </source>
</evidence>
<keyword evidence="3" id="KW-1185">Reference proteome</keyword>
<evidence type="ECO:0000313" key="2">
    <source>
        <dbReference type="EMBL" id="MEX1660480.1"/>
    </source>
</evidence>
<gene>
    <name evidence="2" type="ORF">AB4874_02290</name>
</gene>
<proteinExistence type="predicted"/>
<dbReference type="InterPro" id="IPR006059">
    <property type="entry name" value="SBP"/>
</dbReference>
<dbReference type="PANTHER" id="PTHR30222:SF17">
    <property type="entry name" value="SPERMIDINE_PUTRESCINE-BINDING PERIPLASMIC PROTEIN"/>
    <property type="match status" value="1"/>
</dbReference>
<dbReference type="EMBL" id="JBFRYC010000001">
    <property type="protein sequence ID" value="MEX1660480.1"/>
    <property type="molecule type" value="Genomic_DNA"/>
</dbReference>
<dbReference type="NCBIfam" id="TIGR01409">
    <property type="entry name" value="TAT_signal_seq"/>
    <property type="match status" value="1"/>
</dbReference>
<organism evidence="2 3">
    <name type="scientific">Thioclava arctica</name>
    <dbReference type="NCBI Taxonomy" id="3238301"/>
    <lineage>
        <taxon>Bacteria</taxon>
        <taxon>Pseudomonadati</taxon>
        <taxon>Pseudomonadota</taxon>
        <taxon>Alphaproteobacteria</taxon>
        <taxon>Rhodobacterales</taxon>
        <taxon>Paracoccaceae</taxon>
        <taxon>Thioclava</taxon>
    </lineage>
</organism>
<dbReference type="Proteomes" id="UP001557465">
    <property type="component" value="Unassembled WGS sequence"/>
</dbReference>
<sequence length="377" mass="41666">MKKTKGIPMFSPNRRTFLQGMGAAGLAGAGLVPGRAEAATSMKFMCWEGYDSPAIIKPFEKANDVSVSIDLITDSPGGFAKLAAGAWRDFDVVATDSPWVQRMGPAGIAEFLDDGEFADVYEDFYPQFRSPFAPLEFEGKTTGLPTRWGWVGPTVNTKFDKLETWRSYAPCFDPAYRDKICVLDWGDWPIMPMALYAGIDPYKELDDKELNEIRLVLRALFKNTRAVVGDLSVAQKGLMDGSFRTLIGGGTYCTSALRKDGQKDIMSIVPEPKDGLNQGIIWMEAGGVVKDPVDGAKANALLRTLTSPEVAVELAWTEATCNLVPSQKAEALFTDEQKDVLQMDYMWEAWDKSHFHNVAPNMDQMLEIWSQELAAAN</sequence>
<name>A0ABV3TFY0_9RHOB</name>
<keyword evidence="1" id="KW-0732">Signal</keyword>
<dbReference type="PROSITE" id="PS51318">
    <property type="entry name" value="TAT"/>
    <property type="match status" value="1"/>
</dbReference>
<dbReference type="InterPro" id="IPR006311">
    <property type="entry name" value="TAT_signal"/>
</dbReference>
<dbReference type="Gene3D" id="3.40.190.10">
    <property type="entry name" value="Periplasmic binding protein-like II"/>
    <property type="match status" value="2"/>
</dbReference>
<dbReference type="PANTHER" id="PTHR30222">
    <property type="entry name" value="SPERMIDINE/PUTRESCINE-BINDING PERIPLASMIC PROTEIN"/>
    <property type="match status" value="1"/>
</dbReference>
<accession>A0ABV3TFY0</accession>
<comment type="caution">
    <text evidence="2">The sequence shown here is derived from an EMBL/GenBank/DDBJ whole genome shotgun (WGS) entry which is preliminary data.</text>
</comment>
<dbReference type="SUPFAM" id="SSF53850">
    <property type="entry name" value="Periplasmic binding protein-like II"/>
    <property type="match status" value="1"/>
</dbReference>
<reference evidence="2 3" key="1">
    <citation type="journal article" date="2011" name="Int. J. Syst. Evol. Microbiol.">
        <title>Zhongshania antarctica gen. nov., sp. nov. and Zhongshania guokunii sp. nov., gammaproteobacteria respectively isolated from coastal attached (fast) ice and surface seawater of the Antarctic.</title>
        <authorList>
            <person name="Li H.J."/>
            <person name="Zhang X.Y."/>
            <person name="Chen C.X."/>
            <person name="Zhang Y.J."/>
            <person name="Gao Z.M."/>
            <person name="Yu Y."/>
            <person name="Chen X.L."/>
            <person name="Chen B."/>
            <person name="Zhang Y.Z."/>
        </authorList>
    </citation>
    <scope>NUCLEOTIDE SEQUENCE [LARGE SCALE GENOMIC DNA]</scope>
    <source>
        <strain evidence="2 3">15-R06ZXC-3</strain>
    </source>
</reference>